<proteinExistence type="predicted"/>
<organism evidence="1 2">
    <name type="scientific">Dermatophagoides pteronyssinus</name>
    <name type="common">European house dust mite</name>
    <dbReference type="NCBI Taxonomy" id="6956"/>
    <lineage>
        <taxon>Eukaryota</taxon>
        <taxon>Metazoa</taxon>
        <taxon>Ecdysozoa</taxon>
        <taxon>Arthropoda</taxon>
        <taxon>Chelicerata</taxon>
        <taxon>Arachnida</taxon>
        <taxon>Acari</taxon>
        <taxon>Acariformes</taxon>
        <taxon>Sarcoptiformes</taxon>
        <taxon>Astigmata</taxon>
        <taxon>Psoroptidia</taxon>
        <taxon>Analgoidea</taxon>
        <taxon>Pyroglyphidae</taxon>
        <taxon>Dermatophagoidinae</taxon>
        <taxon>Dermatophagoides</taxon>
    </lineage>
</organism>
<evidence type="ECO:0000313" key="2">
    <source>
        <dbReference type="Proteomes" id="UP000887458"/>
    </source>
</evidence>
<gene>
    <name evidence="1" type="ORF">DERP_011860</name>
</gene>
<dbReference type="Proteomes" id="UP000887458">
    <property type="component" value="Unassembled WGS sequence"/>
</dbReference>
<reference evidence="1 2" key="2">
    <citation type="journal article" date="2022" name="Mol. Biol. Evol.">
        <title>Comparative Genomics Reveals Insights into the Divergent Evolution of Astigmatic Mites and Household Pest Adaptations.</title>
        <authorList>
            <person name="Xiong Q."/>
            <person name="Wan A.T."/>
            <person name="Liu X."/>
            <person name="Fung C.S."/>
            <person name="Xiao X."/>
            <person name="Malainual N."/>
            <person name="Hou J."/>
            <person name="Wang L."/>
            <person name="Wang M."/>
            <person name="Yang K.Y."/>
            <person name="Cui Y."/>
            <person name="Leung E.L."/>
            <person name="Nong W."/>
            <person name="Shin S.K."/>
            <person name="Au S.W."/>
            <person name="Jeong K.Y."/>
            <person name="Chew F.T."/>
            <person name="Hui J.H."/>
            <person name="Leung T.F."/>
            <person name="Tungtrongchitr A."/>
            <person name="Zhong N."/>
            <person name="Liu Z."/>
            <person name="Tsui S.K."/>
        </authorList>
    </citation>
    <scope>NUCLEOTIDE SEQUENCE [LARGE SCALE GENOMIC DNA]</scope>
    <source>
        <strain evidence="1">Derp</strain>
    </source>
</reference>
<reference evidence="1 2" key="1">
    <citation type="journal article" date="2018" name="J. Allergy Clin. Immunol.">
        <title>High-quality assembly of Dermatophagoides pteronyssinus genome and transcriptome reveals a wide range of novel allergens.</title>
        <authorList>
            <person name="Liu X.Y."/>
            <person name="Yang K.Y."/>
            <person name="Wang M.Q."/>
            <person name="Kwok J.S."/>
            <person name="Zeng X."/>
            <person name="Yang Z."/>
            <person name="Xiao X.J."/>
            <person name="Lau C.P."/>
            <person name="Li Y."/>
            <person name="Huang Z.M."/>
            <person name="Ba J.G."/>
            <person name="Yim A.K."/>
            <person name="Ouyang C.Y."/>
            <person name="Ngai S.M."/>
            <person name="Chan T.F."/>
            <person name="Leung E.L."/>
            <person name="Liu L."/>
            <person name="Liu Z.G."/>
            <person name="Tsui S.K."/>
        </authorList>
    </citation>
    <scope>NUCLEOTIDE SEQUENCE [LARGE SCALE GENOMIC DNA]</scope>
    <source>
        <strain evidence="1">Derp</strain>
    </source>
</reference>
<keyword evidence="2" id="KW-1185">Reference proteome</keyword>
<comment type="caution">
    <text evidence="1">The sequence shown here is derived from an EMBL/GenBank/DDBJ whole genome shotgun (WGS) entry which is preliminary data.</text>
</comment>
<accession>A0ABQ8JRG8</accession>
<protein>
    <submittedName>
        <fullName evidence="1">Uncharacterized protein</fullName>
    </submittedName>
</protein>
<sequence length="85" mass="9894">MECCTNTSVNYHDYLATNDTNVTRIPHALQTGSPELFLRHNVVDVVLQFEHVNPTRRLLTVFLCDRFDGRCIPFERLNIPHALQR</sequence>
<evidence type="ECO:0000313" key="1">
    <source>
        <dbReference type="EMBL" id="KAH9425132.1"/>
    </source>
</evidence>
<dbReference type="EMBL" id="NJHN03000023">
    <property type="protein sequence ID" value="KAH9425132.1"/>
    <property type="molecule type" value="Genomic_DNA"/>
</dbReference>
<name>A0ABQ8JRG8_DERPT</name>